<evidence type="ECO:0000313" key="2">
    <source>
        <dbReference type="Proteomes" id="UP000050525"/>
    </source>
</evidence>
<accession>A0A151N3F4</accession>
<dbReference type="EMBL" id="AKHW03004084">
    <property type="protein sequence ID" value="KYO31363.1"/>
    <property type="molecule type" value="Genomic_DNA"/>
</dbReference>
<comment type="caution">
    <text evidence="1">The sequence shown here is derived from an EMBL/GenBank/DDBJ whole genome shotgun (WGS) entry which is preliminary data.</text>
</comment>
<organism evidence="1 2">
    <name type="scientific">Alligator mississippiensis</name>
    <name type="common">American alligator</name>
    <dbReference type="NCBI Taxonomy" id="8496"/>
    <lineage>
        <taxon>Eukaryota</taxon>
        <taxon>Metazoa</taxon>
        <taxon>Chordata</taxon>
        <taxon>Craniata</taxon>
        <taxon>Vertebrata</taxon>
        <taxon>Euteleostomi</taxon>
        <taxon>Archelosauria</taxon>
        <taxon>Archosauria</taxon>
        <taxon>Crocodylia</taxon>
        <taxon>Alligatoridae</taxon>
        <taxon>Alligatorinae</taxon>
        <taxon>Alligator</taxon>
    </lineage>
</organism>
<sequence length="66" mass="7037">MLLPRGQCRASGDSAADPVLAQPDWASSTIQLLKTVSTCFGSFPGCPPSARFLEMTEDLCWTTDGT</sequence>
<evidence type="ECO:0000313" key="1">
    <source>
        <dbReference type="EMBL" id="KYO31363.1"/>
    </source>
</evidence>
<reference evidence="1 2" key="1">
    <citation type="journal article" date="2012" name="Genome Biol.">
        <title>Sequencing three crocodilian genomes to illuminate the evolution of archosaurs and amniotes.</title>
        <authorList>
            <person name="St John J.A."/>
            <person name="Braun E.L."/>
            <person name="Isberg S.R."/>
            <person name="Miles L.G."/>
            <person name="Chong A.Y."/>
            <person name="Gongora J."/>
            <person name="Dalzell P."/>
            <person name="Moran C."/>
            <person name="Bed'hom B."/>
            <person name="Abzhanov A."/>
            <person name="Burgess S.C."/>
            <person name="Cooksey A.M."/>
            <person name="Castoe T.A."/>
            <person name="Crawford N.G."/>
            <person name="Densmore L.D."/>
            <person name="Drew J.C."/>
            <person name="Edwards S.V."/>
            <person name="Faircloth B.C."/>
            <person name="Fujita M.K."/>
            <person name="Greenwold M.J."/>
            <person name="Hoffmann F.G."/>
            <person name="Howard J.M."/>
            <person name="Iguchi T."/>
            <person name="Janes D.E."/>
            <person name="Khan S.Y."/>
            <person name="Kohno S."/>
            <person name="de Koning A.J."/>
            <person name="Lance S.L."/>
            <person name="McCarthy F.M."/>
            <person name="McCormack J.E."/>
            <person name="Merchant M.E."/>
            <person name="Peterson D.G."/>
            <person name="Pollock D.D."/>
            <person name="Pourmand N."/>
            <person name="Raney B.J."/>
            <person name="Roessler K.A."/>
            <person name="Sanford J.R."/>
            <person name="Sawyer R.H."/>
            <person name="Schmidt C.J."/>
            <person name="Triplett E.W."/>
            <person name="Tuberville T.D."/>
            <person name="Venegas-Anaya M."/>
            <person name="Howard J.T."/>
            <person name="Jarvis E.D."/>
            <person name="Guillette L.J.Jr."/>
            <person name="Glenn T.C."/>
            <person name="Green R.E."/>
            <person name="Ray D.A."/>
        </authorList>
    </citation>
    <scope>NUCLEOTIDE SEQUENCE [LARGE SCALE GENOMIC DNA]</scope>
    <source>
        <strain evidence="1">KSC_2009_1</strain>
    </source>
</reference>
<gene>
    <name evidence="1" type="ORF">Y1Q_0018113</name>
</gene>
<dbReference type="Proteomes" id="UP000050525">
    <property type="component" value="Unassembled WGS sequence"/>
</dbReference>
<proteinExistence type="predicted"/>
<name>A0A151N3F4_ALLMI</name>
<keyword evidence="2" id="KW-1185">Reference proteome</keyword>
<dbReference type="AlphaFoldDB" id="A0A151N3F4"/>
<protein>
    <submittedName>
        <fullName evidence="1">Uncharacterized protein</fullName>
    </submittedName>
</protein>